<proteinExistence type="predicted"/>
<dbReference type="PROSITE" id="PS50887">
    <property type="entry name" value="GGDEF"/>
    <property type="match status" value="1"/>
</dbReference>
<dbReference type="Proteomes" id="UP000628463">
    <property type="component" value="Unassembled WGS sequence"/>
</dbReference>
<dbReference type="InterPro" id="IPR043128">
    <property type="entry name" value="Rev_trsase/Diguanyl_cyclase"/>
</dbReference>
<dbReference type="InterPro" id="IPR050469">
    <property type="entry name" value="Diguanylate_Cyclase"/>
</dbReference>
<dbReference type="PANTHER" id="PTHR45138">
    <property type="entry name" value="REGULATORY COMPONENTS OF SENSORY TRANSDUCTION SYSTEM"/>
    <property type="match status" value="1"/>
</dbReference>
<dbReference type="Pfam" id="PF00990">
    <property type="entry name" value="GGDEF"/>
    <property type="match status" value="1"/>
</dbReference>
<dbReference type="InterPro" id="IPR000160">
    <property type="entry name" value="GGDEF_dom"/>
</dbReference>
<dbReference type="PANTHER" id="PTHR45138:SF9">
    <property type="entry name" value="DIGUANYLATE CYCLASE DGCM-RELATED"/>
    <property type="match status" value="1"/>
</dbReference>
<protein>
    <submittedName>
        <fullName evidence="2">GGDEF domain-containing protein</fullName>
    </submittedName>
</protein>
<feature type="domain" description="GGDEF" evidence="1">
    <location>
        <begin position="283"/>
        <end position="416"/>
    </location>
</feature>
<evidence type="ECO:0000259" key="1">
    <source>
        <dbReference type="PROSITE" id="PS50887"/>
    </source>
</evidence>
<dbReference type="SMART" id="SM00267">
    <property type="entry name" value="GGDEF"/>
    <property type="match status" value="1"/>
</dbReference>
<comment type="caution">
    <text evidence="2">The sequence shown here is derived from an EMBL/GenBank/DDBJ whole genome shotgun (WGS) entry which is preliminary data.</text>
</comment>
<evidence type="ECO:0000313" key="3">
    <source>
        <dbReference type="Proteomes" id="UP000628463"/>
    </source>
</evidence>
<dbReference type="NCBIfam" id="TIGR00254">
    <property type="entry name" value="GGDEF"/>
    <property type="match status" value="1"/>
</dbReference>
<dbReference type="RefSeq" id="WP_186836242.1">
    <property type="nucleotide sequence ID" value="NZ_JACOPD010000002.1"/>
</dbReference>
<dbReference type="Gene3D" id="3.30.70.270">
    <property type="match status" value="1"/>
</dbReference>
<dbReference type="InterPro" id="IPR029787">
    <property type="entry name" value="Nucleotide_cyclase"/>
</dbReference>
<accession>A0ABR7FZ85</accession>
<reference evidence="2 3" key="1">
    <citation type="submission" date="2020-08" db="EMBL/GenBank/DDBJ databases">
        <title>Genome public.</title>
        <authorList>
            <person name="Liu C."/>
            <person name="Sun Q."/>
        </authorList>
    </citation>
    <scope>NUCLEOTIDE SEQUENCE [LARGE SCALE GENOMIC DNA]</scope>
    <source>
        <strain evidence="2 3">NSJ-43</strain>
    </source>
</reference>
<evidence type="ECO:0000313" key="2">
    <source>
        <dbReference type="EMBL" id="MBC5680103.1"/>
    </source>
</evidence>
<keyword evidence="3" id="KW-1185">Reference proteome</keyword>
<gene>
    <name evidence="2" type="ORF">H8S01_03885</name>
</gene>
<name>A0ABR7FZ85_9FIRM</name>
<dbReference type="SUPFAM" id="SSF55073">
    <property type="entry name" value="Nucleotide cyclase"/>
    <property type="match status" value="1"/>
</dbReference>
<dbReference type="EMBL" id="JACOPD010000002">
    <property type="protein sequence ID" value="MBC5680103.1"/>
    <property type="molecule type" value="Genomic_DNA"/>
</dbReference>
<sequence length="602" mass="69351">MIPVSLRHEDSEVLEANCTITKDYQIISGDESFYRMIGENTMFLMNKLIYPDDLNIFEECIFSDKNNFVLLRIHTAKEVFRWVLMRRRFEADEPGRIELQIKDVITQNDKFELYYNNVRKYRVFMNQMKQRFFEYDFKTKIITIYFYVNGHSEILEKDMLSEWQKRVVRMGFVEGENIERFNRMCDDIENGIDSFSSTFQSSFMSRGTRTDLLNFRGETMREGSINMLVVGLIDEIGGRIDAQPVLYDNDVNKDSATGLLNKKAVTEAVIDALAEADTLNDRRTLYLAVMDIDDFKNVNDTYGHYFGDEVIAGFAAELRKNIGDKGIIGRIGGDEFICLFTDCHSEDDVRIYLKAIRKGLSFSLAEKQPGYEFGASIGVAKYPQDGTVYEELFRIADGCLYIAKEKGKNRYIIYDEKLHGKAIAEGIENGHIIGGDFMKPYEKGNMTADMIARIVKDGRNAIDSVFTELMDKMHIQGICVYAGDDMACVKKYGKYGNHPQYAALMGNEKYLSLFNENGINVINNITSLAMDFYDIYKMLIEEKICSSLQIGVKDADCVYKWLICFDTFGDHKRKWSHDDIMSIYILIKTIAKLDEINDEKNL</sequence>
<organism evidence="2 3">
    <name type="scientific">Lachnospira hominis</name>
    <name type="common">ex Liu et al. 2021</name>
    <dbReference type="NCBI Taxonomy" id="2763051"/>
    <lineage>
        <taxon>Bacteria</taxon>
        <taxon>Bacillati</taxon>
        <taxon>Bacillota</taxon>
        <taxon>Clostridia</taxon>
        <taxon>Lachnospirales</taxon>
        <taxon>Lachnospiraceae</taxon>
        <taxon>Lachnospira</taxon>
    </lineage>
</organism>
<dbReference type="CDD" id="cd01949">
    <property type="entry name" value="GGDEF"/>
    <property type="match status" value="1"/>
</dbReference>